<evidence type="ECO:0000259" key="1">
    <source>
        <dbReference type="Pfam" id="PF07969"/>
    </source>
</evidence>
<reference evidence="3 5" key="2">
    <citation type="submission" date="2019-07" db="EMBL/GenBank/DDBJ databases">
        <title>Draft genome of two Muricauda strains isolated from deep sea.</title>
        <authorList>
            <person name="Sun C."/>
        </authorList>
    </citation>
    <scope>NUCLEOTIDE SEQUENCE [LARGE SCALE GENOMIC DNA]</scope>
    <source>
        <strain evidence="3 5">72</strain>
    </source>
</reference>
<dbReference type="RefSeq" id="WP_119646609.1">
    <property type="nucleotide sequence ID" value="NZ_QXFI01000013.1"/>
</dbReference>
<dbReference type="Pfam" id="PF07969">
    <property type="entry name" value="Amidohydro_3"/>
    <property type="match status" value="1"/>
</dbReference>
<comment type="caution">
    <text evidence="2">The sequence shown here is derived from an EMBL/GenBank/DDBJ whole genome shotgun (WGS) entry which is preliminary data.</text>
</comment>
<dbReference type="Proteomes" id="UP000321621">
    <property type="component" value="Unassembled WGS sequence"/>
</dbReference>
<name>A0A3A1NJM2_9FLAO</name>
<dbReference type="Gene3D" id="3.30.1490.130">
    <property type="entry name" value="D-aminoacylase. Domain 3"/>
    <property type="match status" value="1"/>
</dbReference>
<dbReference type="Gene3D" id="2.30.40.10">
    <property type="entry name" value="Urease, subunit C, domain 1"/>
    <property type="match status" value="1"/>
</dbReference>
<accession>A0A3A1NJM2</accession>
<dbReference type="EMBL" id="QXFI01000013">
    <property type="protein sequence ID" value="RIV46086.1"/>
    <property type="molecule type" value="Genomic_DNA"/>
</dbReference>
<dbReference type="InterPro" id="IPR023100">
    <property type="entry name" value="D-aminoacylase_insert_dom_sf"/>
</dbReference>
<dbReference type="Gene3D" id="3.20.20.140">
    <property type="entry name" value="Metal-dependent hydrolases"/>
    <property type="match status" value="1"/>
</dbReference>
<dbReference type="Proteomes" id="UP000266691">
    <property type="component" value="Unassembled WGS sequence"/>
</dbReference>
<dbReference type="AlphaFoldDB" id="A0A3A1NJM2"/>
<reference evidence="2 4" key="1">
    <citation type="submission" date="2018-08" db="EMBL/GenBank/DDBJ databases">
        <title>Proposal of Muricauda 72 sp.nov. and Muricauda NH166 sp.nov., isolated from seawater.</title>
        <authorList>
            <person name="Cheng H."/>
            <person name="Wu Y.-H."/>
            <person name="Guo L.-L."/>
            <person name="Xu X.-W."/>
        </authorList>
    </citation>
    <scope>NUCLEOTIDE SEQUENCE [LARGE SCALE GENOMIC DNA]</scope>
    <source>
        <strain evidence="2 4">72</strain>
    </source>
</reference>
<dbReference type="InterPro" id="IPR013108">
    <property type="entry name" value="Amidohydro_3"/>
</dbReference>
<evidence type="ECO:0000313" key="5">
    <source>
        <dbReference type="Proteomes" id="UP000321621"/>
    </source>
</evidence>
<dbReference type="SUPFAM" id="SSF51338">
    <property type="entry name" value="Composite domain of metallo-dependent hydrolases"/>
    <property type="match status" value="1"/>
</dbReference>
<dbReference type="PROSITE" id="PS51257">
    <property type="entry name" value="PROKAR_LIPOPROTEIN"/>
    <property type="match status" value="1"/>
</dbReference>
<evidence type="ECO:0000313" key="4">
    <source>
        <dbReference type="Proteomes" id="UP000266691"/>
    </source>
</evidence>
<dbReference type="InterPro" id="IPR011059">
    <property type="entry name" value="Metal-dep_hydrolase_composite"/>
</dbReference>
<proteinExistence type="predicted"/>
<dbReference type="SUPFAM" id="SSF51556">
    <property type="entry name" value="Metallo-dependent hydrolases"/>
    <property type="match status" value="1"/>
</dbReference>
<gene>
    <name evidence="2" type="ORF">D2V05_05865</name>
    <name evidence="3" type="ORF">FQ017_05820</name>
</gene>
<dbReference type="InterPro" id="IPR050378">
    <property type="entry name" value="Metallo-dep_Hydrolases_sf"/>
</dbReference>
<dbReference type="EMBL" id="VNWK01000013">
    <property type="protein sequence ID" value="TXJ98859.1"/>
    <property type="molecule type" value="Genomic_DNA"/>
</dbReference>
<evidence type="ECO:0000313" key="2">
    <source>
        <dbReference type="EMBL" id="RIV46086.1"/>
    </source>
</evidence>
<evidence type="ECO:0000313" key="3">
    <source>
        <dbReference type="EMBL" id="TXJ98859.1"/>
    </source>
</evidence>
<dbReference type="CDD" id="cd01297">
    <property type="entry name" value="D-aminoacylase"/>
    <property type="match status" value="1"/>
</dbReference>
<dbReference type="OrthoDB" id="9797498at2"/>
<keyword evidence="5" id="KW-1185">Reference proteome</keyword>
<organism evidence="2 4">
    <name type="scientific">Flagellimonas pelagia</name>
    <dbReference type="NCBI Taxonomy" id="2306998"/>
    <lineage>
        <taxon>Bacteria</taxon>
        <taxon>Pseudomonadati</taxon>
        <taxon>Bacteroidota</taxon>
        <taxon>Flavobacteriia</taxon>
        <taxon>Flavobacteriales</taxon>
        <taxon>Flavobacteriaceae</taxon>
        <taxon>Flagellimonas</taxon>
    </lineage>
</organism>
<dbReference type="InterPro" id="IPR032466">
    <property type="entry name" value="Metal_Hydrolase"/>
</dbReference>
<protein>
    <submittedName>
        <fullName evidence="2">D-aminoacylase</fullName>
    </submittedName>
</protein>
<sequence length="527" mass="57729">MIHKTPPFVSTMILLVSVLILSSCSEQYDLLILNGTVYDGKGGEPVVTDIAIKDSIIVAIGDLDNAKASRIINAEGLSVSPGFIDMHAHLEPIMKLNSCESHVRQGVTTALGGPDGSSPYPMKAFMDSLQQKGIGMNAAFLVGHNTVRRNIMGLENRSPTPEELKAMEAEIDSAMKDGAYGISTGLKYLPGAFSKVDEVIDLSKVASKYGGIYTSHLREEGLGLFDAVQEAIQISKDADIPVILTHHKAIGKPMWGKSARTLAMVDSARAKGLDIKMDQYPYAASYTSISVLIPSWARAGGQEEFKARVEDPVLSDSIKNGIVFNILNDRGGSDLDRIQFAKVEWAPELEGKTLKYWCEQHNLEPSVENGADLVIKAQLNGGASCVYHAMAEEDVERIMKHPMTMIGSDGRLVEPGMGHPHPRWYGTFPRVLGLYVREKHTLELSEAIRKMTYLPAQSLNLTDRGLIKEGMRADITIFNPETIIDKATFEKPHQYSEGIEYVLVNGGLAVDEGEFKDIKSGKVLRKQ</sequence>
<feature type="domain" description="Amidohydrolase 3" evidence="1">
    <location>
        <begin position="393"/>
        <end position="506"/>
    </location>
</feature>
<dbReference type="GO" id="GO:0016811">
    <property type="term" value="F:hydrolase activity, acting on carbon-nitrogen (but not peptide) bonds, in linear amides"/>
    <property type="evidence" value="ECO:0007669"/>
    <property type="project" value="InterPro"/>
</dbReference>
<dbReference type="PANTHER" id="PTHR11647:SF1">
    <property type="entry name" value="COLLAPSIN RESPONSE MEDIATOR PROTEIN"/>
    <property type="match status" value="1"/>
</dbReference>
<dbReference type="PANTHER" id="PTHR11647">
    <property type="entry name" value="HYDRANTOINASE/DIHYDROPYRIMIDINASE FAMILY MEMBER"/>
    <property type="match status" value="1"/>
</dbReference>